<reference evidence="4 5" key="1">
    <citation type="submission" date="2023-07" db="EMBL/GenBank/DDBJ databases">
        <title>Comparative genomics of wheat-associated soil bacteria to identify genetic determinants of phenazine resistance.</title>
        <authorList>
            <person name="Mouncey N."/>
        </authorList>
    </citation>
    <scope>NUCLEOTIDE SEQUENCE [LARGE SCALE GENOMIC DNA]</scope>
    <source>
        <strain evidence="4 5">V3I3</strain>
    </source>
</reference>
<evidence type="ECO:0000313" key="4">
    <source>
        <dbReference type="EMBL" id="MDQ0894572.1"/>
    </source>
</evidence>
<dbReference type="Gene3D" id="1.10.10.10">
    <property type="entry name" value="Winged helix-like DNA-binding domain superfamily/Winged helix DNA-binding domain"/>
    <property type="match status" value="1"/>
</dbReference>
<dbReference type="PRINTS" id="PR00038">
    <property type="entry name" value="HTHLUXR"/>
</dbReference>
<name>A0ABU0R919_9MICO</name>
<organism evidence="4 5">
    <name type="scientific">Agromyces ramosus</name>
    <dbReference type="NCBI Taxonomy" id="33879"/>
    <lineage>
        <taxon>Bacteria</taxon>
        <taxon>Bacillati</taxon>
        <taxon>Actinomycetota</taxon>
        <taxon>Actinomycetes</taxon>
        <taxon>Micrococcales</taxon>
        <taxon>Microbacteriaceae</taxon>
        <taxon>Agromyces</taxon>
    </lineage>
</organism>
<comment type="caution">
    <text evidence="4">The sequence shown here is derived from an EMBL/GenBank/DDBJ whole genome shotgun (WGS) entry which is preliminary data.</text>
</comment>
<dbReference type="InterPro" id="IPR036388">
    <property type="entry name" value="WH-like_DNA-bd_sf"/>
</dbReference>
<protein>
    <submittedName>
        <fullName evidence="4">DNA-binding CsgD family transcriptional regulator/tetratricopeptide (TPR) repeat protein</fullName>
    </submittedName>
</protein>
<dbReference type="Pfam" id="PF00196">
    <property type="entry name" value="GerE"/>
    <property type="match status" value="1"/>
</dbReference>
<dbReference type="Pfam" id="PF13191">
    <property type="entry name" value="AAA_16"/>
    <property type="match status" value="1"/>
</dbReference>
<dbReference type="SMART" id="SM00421">
    <property type="entry name" value="HTH_LUXR"/>
    <property type="match status" value="1"/>
</dbReference>
<dbReference type="InterPro" id="IPR011990">
    <property type="entry name" value="TPR-like_helical_dom_sf"/>
</dbReference>
<keyword evidence="1" id="KW-0547">Nucleotide-binding</keyword>
<dbReference type="PROSITE" id="PS50043">
    <property type="entry name" value="HTH_LUXR_2"/>
    <property type="match status" value="1"/>
</dbReference>
<proteinExistence type="predicted"/>
<evidence type="ECO:0000256" key="2">
    <source>
        <dbReference type="ARBA" id="ARBA00022840"/>
    </source>
</evidence>
<dbReference type="PROSITE" id="PS00622">
    <property type="entry name" value="HTH_LUXR_1"/>
    <property type="match status" value="1"/>
</dbReference>
<keyword evidence="4" id="KW-0238">DNA-binding</keyword>
<dbReference type="Gene3D" id="1.25.40.10">
    <property type="entry name" value="Tetratricopeptide repeat domain"/>
    <property type="match status" value="1"/>
</dbReference>
<dbReference type="InterPro" id="IPR016032">
    <property type="entry name" value="Sig_transdc_resp-reg_C-effctor"/>
</dbReference>
<evidence type="ECO:0000256" key="1">
    <source>
        <dbReference type="ARBA" id="ARBA00022741"/>
    </source>
</evidence>
<dbReference type="Proteomes" id="UP001239083">
    <property type="component" value="Unassembled WGS sequence"/>
</dbReference>
<dbReference type="InterPro" id="IPR000792">
    <property type="entry name" value="Tscrpt_reg_LuxR_C"/>
</dbReference>
<feature type="domain" description="HTH luxR-type" evidence="3">
    <location>
        <begin position="787"/>
        <end position="852"/>
    </location>
</feature>
<dbReference type="RefSeq" id="WP_307041914.1">
    <property type="nucleotide sequence ID" value="NZ_JAUSYY010000001.1"/>
</dbReference>
<keyword evidence="2" id="KW-0067">ATP-binding</keyword>
<dbReference type="InterPro" id="IPR027417">
    <property type="entry name" value="P-loop_NTPase"/>
</dbReference>
<dbReference type="GO" id="GO:0003677">
    <property type="term" value="F:DNA binding"/>
    <property type="evidence" value="ECO:0007669"/>
    <property type="project" value="UniProtKB-KW"/>
</dbReference>
<dbReference type="PANTHER" id="PTHR16305:SF28">
    <property type="entry name" value="GUANYLATE CYCLASE DOMAIN-CONTAINING PROTEIN"/>
    <property type="match status" value="1"/>
</dbReference>
<sequence>MTLLERERELAELGDAVHAAIEGSGCVLLVHGEAGIGKSSLVGALRDRPPSGSRVLIGACDALSTPRTLGPLRDLTPYVGARLGDALRAGDREEVLTALHEELTSTPGTVLVVEDVHWSDEATLDVLRFLGRRIDELRTVLVLTYRDDELDRDHPLARLLGDLRVNVRHLPLRRLSAAAVSELVSDSSVDAERVYALTDGNPYFVSEIIASADAAQVPRTVVDAVTARLRRLDHTTQAHVEQLAVVPSVVGVSELAHLVPGGSGALAAAEEAGLITVRPEGVQFRHELTRRAIVDALPASRRIELNAQVLTMLLEVGGDPGRIVSHAVEAGDVDAIVHWAPRAARDATVSGARRQAVEHYRAALAHPERFGAAERTELLEDFAIELHMLGRGFDAVDAQMEVIRMRREQGEPAALGASLRWLSRFHWLAGDRSAAEAAAGEASTVAAGADDRGLLAIALSNEAQLAMLAHDIPRTIDLATRAISLAQDADEPGALSHALNNLGTAHMLQNNDDGIDELLEAADIAIASNHMYDAARAHVNLVWSLLEQYRLDLAERYLQPALELSERTEVVALWAYQRVEQARLHLARAQWDEAVAAAGHTGESLPQPHCVALMVIGLARIRRGDPAGEATLEEASRLAERLGELQRTGPAAAARAEAALLRGDLRAARSIARPAYDEVVRLQNGNLQAELASLLRRAGEVVEVPEGDFPFAVQARGDWKRAAELWRANGCPYHEASALAESPHESDLLAALAILDRIEALPLARRVRAILRERGARSIPRGPSSLTRGNPAGLTARQVEVLRLVAEGRTNAEIADRLVLSVRTVDTHVAAVLAKLGVATRAEATRLAPDVLEPAG</sequence>
<dbReference type="InterPro" id="IPR041664">
    <property type="entry name" value="AAA_16"/>
</dbReference>
<evidence type="ECO:0000259" key="3">
    <source>
        <dbReference type="PROSITE" id="PS50043"/>
    </source>
</evidence>
<dbReference type="PANTHER" id="PTHR16305">
    <property type="entry name" value="TESTICULAR SOLUBLE ADENYLYL CYCLASE"/>
    <property type="match status" value="1"/>
</dbReference>
<evidence type="ECO:0000313" key="5">
    <source>
        <dbReference type="Proteomes" id="UP001239083"/>
    </source>
</evidence>
<accession>A0ABU0R919</accession>
<dbReference type="SUPFAM" id="SSF46894">
    <property type="entry name" value="C-terminal effector domain of the bipartite response regulators"/>
    <property type="match status" value="1"/>
</dbReference>
<dbReference type="EMBL" id="JAUSYY010000001">
    <property type="protein sequence ID" value="MDQ0894572.1"/>
    <property type="molecule type" value="Genomic_DNA"/>
</dbReference>
<dbReference type="CDD" id="cd06170">
    <property type="entry name" value="LuxR_C_like"/>
    <property type="match status" value="1"/>
</dbReference>
<gene>
    <name evidence="4" type="ORF">QFZ26_002127</name>
</gene>
<keyword evidence="5" id="KW-1185">Reference proteome</keyword>
<dbReference type="SUPFAM" id="SSF48452">
    <property type="entry name" value="TPR-like"/>
    <property type="match status" value="2"/>
</dbReference>
<dbReference type="SUPFAM" id="SSF52540">
    <property type="entry name" value="P-loop containing nucleoside triphosphate hydrolases"/>
    <property type="match status" value="1"/>
</dbReference>